<dbReference type="PANTHER" id="PTHR30372">
    <property type="entry name" value="LIPID-A-DISACCHARIDE SYNTHASE"/>
    <property type="match status" value="1"/>
</dbReference>
<proteinExistence type="inferred from homology"/>
<dbReference type="GO" id="GO:0005543">
    <property type="term" value="F:phospholipid binding"/>
    <property type="evidence" value="ECO:0007669"/>
    <property type="project" value="TreeGrafter"/>
</dbReference>
<comment type="catalytic activity">
    <reaction evidence="10 11">
        <text>a lipid X + a UDP-2-N,3-O-bis[(3R)-3-hydroxyacyl]-alpha-D-glucosamine = a lipid A disaccharide + UDP + H(+)</text>
        <dbReference type="Rhea" id="RHEA:67828"/>
        <dbReference type="ChEBI" id="CHEBI:15378"/>
        <dbReference type="ChEBI" id="CHEBI:58223"/>
        <dbReference type="ChEBI" id="CHEBI:137748"/>
        <dbReference type="ChEBI" id="CHEBI:176338"/>
        <dbReference type="ChEBI" id="CHEBI:176343"/>
        <dbReference type="EC" id="2.4.1.182"/>
    </reaction>
</comment>
<evidence type="ECO:0000256" key="11">
    <source>
        <dbReference type="HAMAP-Rule" id="MF_00392"/>
    </source>
</evidence>
<dbReference type="EC" id="2.4.1.182" evidence="3 11"/>
<dbReference type="EMBL" id="CP041730">
    <property type="protein sequence ID" value="QDQ25226.1"/>
    <property type="molecule type" value="Genomic_DNA"/>
</dbReference>
<protein>
    <recommendedName>
        <fullName evidence="4 11">Lipid-A-disaccharide synthase</fullName>
        <ecNumber evidence="3 11">2.4.1.182</ecNumber>
    </recommendedName>
</protein>
<keyword evidence="13" id="KW-1185">Reference proteome</keyword>
<dbReference type="AlphaFoldDB" id="A0A516SAQ6"/>
<evidence type="ECO:0000256" key="9">
    <source>
        <dbReference type="ARBA" id="ARBA00023098"/>
    </source>
</evidence>
<dbReference type="SUPFAM" id="SSF53756">
    <property type="entry name" value="UDP-Glycosyltransferase/glycogen phosphorylase"/>
    <property type="match status" value="1"/>
</dbReference>
<dbReference type="HAMAP" id="MF_00392">
    <property type="entry name" value="LpxB"/>
    <property type="match status" value="1"/>
</dbReference>
<evidence type="ECO:0000256" key="1">
    <source>
        <dbReference type="ARBA" id="ARBA00002056"/>
    </source>
</evidence>
<dbReference type="OrthoDB" id="3861448at2"/>
<gene>
    <name evidence="11" type="primary">lpxB</name>
    <name evidence="12" type="ORF">FNU76_02030</name>
</gene>
<dbReference type="Pfam" id="PF02684">
    <property type="entry name" value="LpxB"/>
    <property type="match status" value="1"/>
</dbReference>
<evidence type="ECO:0000313" key="12">
    <source>
        <dbReference type="EMBL" id="QDQ25226.1"/>
    </source>
</evidence>
<evidence type="ECO:0000256" key="10">
    <source>
        <dbReference type="ARBA" id="ARBA00048975"/>
    </source>
</evidence>
<comment type="similarity">
    <text evidence="2 11">Belongs to the LpxB family.</text>
</comment>
<keyword evidence="8 11" id="KW-0808">Transferase</keyword>
<reference evidence="13" key="1">
    <citation type="submission" date="2019-07" db="EMBL/GenBank/DDBJ databases">
        <title>Chitinimonas sp. nov., isolated from Ny-Alesund, arctica soil.</title>
        <authorList>
            <person name="Xu Q."/>
            <person name="Peng F."/>
        </authorList>
    </citation>
    <scope>NUCLEOTIDE SEQUENCE [LARGE SCALE GENOMIC DNA]</scope>
    <source>
        <strain evidence="13">R3-44</strain>
    </source>
</reference>
<dbReference type="UniPathway" id="UPA00973"/>
<dbReference type="NCBIfam" id="TIGR00215">
    <property type="entry name" value="lpxB"/>
    <property type="match status" value="1"/>
</dbReference>
<dbReference type="GO" id="GO:0008915">
    <property type="term" value="F:lipid-A-disaccharide synthase activity"/>
    <property type="evidence" value="ECO:0007669"/>
    <property type="project" value="UniProtKB-UniRule"/>
</dbReference>
<evidence type="ECO:0000256" key="2">
    <source>
        <dbReference type="ARBA" id="ARBA00007868"/>
    </source>
</evidence>
<dbReference type="RefSeq" id="WP_143856151.1">
    <property type="nucleotide sequence ID" value="NZ_CP041730.1"/>
</dbReference>
<dbReference type="PANTHER" id="PTHR30372:SF4">
    <property type="entry name" value="LIPID-A-DISACCHARIDE SYNTHASE, MITOCHONDRIAL-RELATED"/>
    <property type="match status" value="1"/>
</dbReference>
<evidence type="ECO:0000256" key="7">
    <source>
        <dbReference type="ARBA" id="ARBA00022676"/>
    </source>
</evidence>
<sequence length="392" mass="43326">MQSLFDGHAGPRIAIVAGEASGDQLGASLIEAIKRRVPNARFAGIAGPRMQSAGAKSLFAMEKLAVRGYLEVIKHLRELLGIRAELRRACLAEKPDLFIGIDAPDFNLGLERKLKDGGITTIHYCSPSIWAWRGERIHKIKAATDEVLCLFPFEKPLYDEVGAKATYVGHPMADEMPLVMAKETVRETLGLPERALIFTLLPGSRVSELNYHADLFIETARLLHARYPEAQFLVPLVTRETRDQFDTARYRLKALDLPLRLMFGHSLEAMQAADAILVASGTATLEAMLAKRPMVIAYRLSETTYKLVKKKLRLPYVGLPNVLAGRFVVPELLQADATPANLAQALSNFIDDKRLGEALDELFSQQHAKLKCDAAERAADAVVAYLKGRQPC</sequence>
<dbReference type="Gene3D" id="3.40.50.2000">
    <property type="entry name" value="Glycogen Phosphorylase B"/>
    <property type="match status" value="1"/>
</dbReference>
<keyword evidence="6 11" id="KW-0441">Lipid A biosynthesis</keyword>
<evidence type="ECO:0000256" key="5">
    <source>
        <dbReference type="ARBA" id="ARBA00022516"/>
    </source>
</evidence>
<keyword evidence="7 11" id="KW-0328">Glycosyltransferase</keyword>
<dbReference type="GO" id="GO:0016020">
    <property type="term" value="C:membrane"/>
    <property type="evidence" value="ECO:0007669"/>
    <property type="project" value="GOC"/>
</dbReference>
<evidence type="ECO:0000256" key="3">
    <source>
        <dbReference type="ARBA" id="ARBA00012687"/>
    </source>
</evidence>
<comment type="pathway">
    <text evidence="11">Bacterial outer membrane biogenesis; LPS lipid A biosynthesis.</text>
</comment>
<keyword evidence="9 11" id="KW-0443">Lipid metabolism</keyword>
<evidence type="ECO:0000256" key="8">
    <source>
        <dbReference type="ARBA" id="ARBA00022679"/>
    </source>
</evidence>
<comment type="function">
    <text evidence="1 11">Condensation of UDP-2,3-diacylglucosamine and 2,3-diacylglucosamine-1-phosphate to form lipid A disaccharide, a precursor of lipid A, a phosphorylated glycolipid that anchors the lipopolysaccharide to the outer membrane of the cell.</text>
</comment>
<keyword evidence="5 11" id="KW-0444">Lipid biosynthesis</keyword>
<evidence type="ECO:0000256" key="4">
    <source>
        <dbReference type="ARBA" id="ARBA00020902"/>
    </source>
</evidence>
<name>A0A516SAQ6_9NEIS</name>
<dbReference type="GO" id="GO:0009245">
    <property type="term" value="P:lipid A biosynthetic process"/>
    <property type="evidence" value="ECO:0007669"/>
    <property type="project" value="UniProtKB-UniRule"/>
</dbReference>
<accession>A0A516SAQ6</accession>
<dbReference type="InterPro" id="IPR003835">
    <property type="entry name" value="Glyco_trans_19"/>
</dbReference>
<evidence type="ECO:0000313" key="13">
    <source>
        <dbReference type="Proteomes" id="UP000317550"/>
    </source>
</evidence>
<dbReference type="Proteomes" id="UP000317550">
    <property type="component" value="Chromosome"/>
</dbReference>
<evidence type="ECO:0000256" key="6">
    <source>
        <dbReference type="ARBA" id="ARBA00022556"/>
    </source>
</evidence>
<dbReference type="KEGG" id="cari:FNU76_02030"/>
<organism evidence="12 13">
    <name type="scientific">Chitinimonas arctica</name>
    <dbReference type="NCBI Taxonomy" id="2594795"/>
    <lineage>
        <taxon>Bacteria</taxon>
        <taxon>Pseudomonadati</taxon>
        <taxon>Pseudomonadota</taxon>
        <taxon>Betaproteobacteria</taxon>
        <taxon>Neisseriales</taxon>
        <taxon>Chitinibacteraceae</taxon>
        <taxon>Chitinimonas</taxon>
    </lineage>
</organism>